<dbReference type="GO" id="GO:0005886">
    <property type="term" value="C:plasma membrane"/>
    <property type="evidence" value="ECO:0007669"/>
    <property type="project" value="TreeGrafter"/>
</dbReference>
<dbReference type="GO" id="GO:0015205">
    <property type="term" value="F:nucleobase transmembrane transporter activity"/>
    <property type="evidence" value="ECO:0007669"/>
    <property type="project" value="TreeGrafter"/>
</dbReference>
<dbReference type="Gene3D" id="1.10.4160.10">
    <property type="entry name" value="Hydantoin permease"/>
    <property type="match status" value="1"/>
</dbReference>
<dbReference type="EMBL" id="ML143449">
    <property type="protein sequence ID" value="TBU26195.1"/>
    <property type="molecule type" value="Genomic_DNA"/>
</dbReference>
<keyword evidence="5" id="KW-0472">Membrane</keyword>
<evidence type="ECO:0000256" key="5">
    <source>
        <dbReference type="ARBA" id="ARBA00023136"/>
    </source>
</evidence>
<dbReference type="PANTHER" id="PTHR30618">
    <property type="entry name" value="NCS1 FAMILY PURINE/PYRIMIDINE TRANSPORTER"/>
    <property type="match status" value="1"/>
</dbReference>
<comment type="similarity">
    <text evidence="2">Belongs to the purine-cytosine permease (2.A.39) family.</text>
</comment>
<dbReference type="OrthoDB" id="2018619at2759"/>
<accession>A0A4Q9MFR5</accession>
<name>A0A4Q9MFR5_9APHY</name>
<sequence>MSLLYSWALAKFVDLRSLTYSRTTNASLAYEVRNLGSKALELCRLALSALEKVAAYTRREARWSKKDGQRTWSTFNHIAYWVSDVTNAAVWELSSSTLAIGPSWHQILPAVGQIIISIVIALNGTVRTGLHTAFPVLNRSSFGFRFSYLSVVSRIVLFVFWSRIQAYTGSEGVYQMLKAI</sequence>
<keyword evidence="3" id="KW-0812">Transmembrane</keyword>
<dbReference type="PANTHER" id="PTHR30618:SF0">
    <property type="entry name" value="PURINE-URACIL PERMEASE NCS1"/>
    <property type="match status" value="1"/>
</dbReference>
<dbReference type="AlphaFoldDB" id="A0A4Q9MFR5"/>
<protein>
    <submittedName>
        <fullName evidence="6">Permease for cytosine/purines, uracil, thiamine, allantoin-domain-containing protein</fullName>
    </submittedName>
</protein>
<evidence type="ECO:0000256" key="4">
    <source>
        <dbReference type="ARBA" id="ARBA00022989"/>
    </source>
</evidence>
<evidence type="ECO:0000256" key="2">
    <source>
        <dbReference type="ARBA" id="ARBA00008974"/>
    </source>
</evidence>
<dbReference type="Pfam" id="PF02133">
    <property type="entry name" value="Transp_cyt_pur"/>
    <property type="match status" value="1"/>
</dbReference>
<dbReference type="InterPro" id="IPR045225">
    <property type="entry name" value="Uracil/uridine/allantoin_perm"/>
</dbReference>
<reference evidence="6" key="1">
    <citation type="submission" date="2019-01" db="EMBL/GenBank/DDBJ databases">
        <title>Draft genome sequences of three monokaryotic isolates of the white-rot basidiomycete fungus Dichomitus squalens.</title>
        <authorList>
            <consortium name="DOE Joint Genome Institute"/>
            <person name="Lopez S.C."/>
            <person name="Andreopoulos B."/>
            <person name="Pangilinan J."/>
            <person name="Lipzen A."/>
            <person name="Riley R."/>
            <person name="Ahrendt S."/>
            <person name="Ng V."/>
            <person name="Barry K."/>
            <person name="Daum C."/>
            <person name="Grigoriev I.V."/>
            <person name="Hilden K.S."/>
            <person name="Makela M.R."/>
            <person name="de Vries R.P."/>
        </authorList>
    </citation>
    <scope>NUCLEOTIDE SEQUENCE [LARGE SCALE GENOMIC DNA]</scope>
    <source>
        <strain evidence="6">OM18370.1</strain>
    </source>
</reference>
<organism evidence="6">
    <name type="scientific">Dichomitus squalens</name>
    <dbReference type="NCBI Taxonomy" id="114155"/>
    <lineage>
        <taxon>Eukaryota</taxon>
        <taxon>Fungi</taxon>
        <taxon>Dikarya</taxon>
        <taxon>Basidiomycota</taxon>
        <taxon>Agaricomycotina</taxon>
        <taxon>Agaricomycetes</taxon>
        <taxon>Polyporales</taxon>
        <taxon>Polyporaceae</taxon>
        <taxon>Dichomitus</taxon>
    </lineage>
</organism>
<keyword evidence="4" id="KW-1133">Transmembrane helix</keyword>
<dbReference type="Proteomes" id="UP000292957">
    <property type="component" value="Unassembled WGS sequence"/>
</dbReference>
<gene>
    <name evidence="6" type="ORF">BD311DRAFT_866939</name>
</gene>
<evidence type="ECO:0000313" key="6">
    <source>
        <dbReference type="EMBL" id="TBU26195.1"/>
    </source>
</evidence>
<dbReference type="InterPro" id="IPR001248">
    <property type="entry name" value="Pur-cyt_permease"/>
</dbReference>
<comment type="subcellular location">
    <subcellularLocation>
        <location evidence="1">Membrane</location>
        <topology evidence="1">Multi-pass membrane protein</topology>
    </subcellularLocation>
</comment>
<evidence type="ECO:0000256" key="1">
    <source>
        <dbReference type="ARBA" id="ARBA00004141"/>
    </source>
</evidence>
<evidence type="ECO:0000256" key="3">
    <source>
        <dbReference type="ARBA" id="ARBA00022692"/>
    </source>
</evidence>
<proteinExistence type="inferred from homology"/>